<evidence type="ECO:0000256" key="14">
    <source>
        <dbReference type="ARBA" id="ARBA00022989"/>
    </source>
</evidence>
<dbReference type="InterPro" id="IPR008271">
    <property type="entry name" value="Ser/Thr_kinase_AS"/>
</dbReference>
<dbReference type="Gene3D" id="3.80.10.10">
    <property type="entry name" value="Ribonuclease Inhibitor"/>
    <property type="match status" value="1"/>
</dbReference>
<evidence type="ECO:0000256" key="16">
    <source>
        <dbReference type="ARBA" id="ARBA00023170"/>
    </source>
</evidence>
<dbReference type="InterPro" id="IPR001611">
    <property type="entry name" value="Leu-rich_rpt"/>
</dbReference>
<dbReference type="Pfam" id="PF00560">
    <property type="entry name" value="LRR_1"/>
    <property type="match status" value="3"/>
</dbReference>
<feature type="compositionally biased region" description="Polar residues" evidence="20">
    <location>
        <begin position="97"/>
        <end position="114"/>
    </location>
</feature>
<dbReference type="GO" id="GO:0005886">
    <property type="term" value="C:plasma membrane"/>
    <property type="evidence" value="ECO:0007669"/>
    <property type="project" value="UniProtKB-SubCell"/>
</dbReference>
<evidence type="ECO:0000256" key="8">
    <source>
        <dbReference type="ARBA" id="ARBA00022692"/>
    </source>
</evidence>
<dbReference type="Pfam" id="PF07714">
    <property type="entry name" value="PK_Tyr_Ser-Thr"/>
    <property type="match status" value="1"/>
</dbReference>
<keyword evidence="5" id="KW-0597">Phosphoprotein</keyword>
<dbReference type="InterPro" id="IPR032675">
    <property type="entry name" value="LRR_dom_sf"/>
</dbReference>
<dbReference type="EMBL" id="BKCJ010071070">
    <property type="protein sequence ID" value="GEW72598.1"/>
    <property type="molecule type" value="Genomic_DNA"/>
</dbReference>
<protein>
    <recommendedName>
        <fullName evidence="2">non-specific serine/threonine protein kinase</fullName>
        <ecNumber evidence="2">2.7.11.1</ecNumber>
    </recommendedName>
</protein>
<gene>
    <name evidence="22" type="ORF">Tci_244574</name>
</gene>
<dbReference type="PROSITE" id="PS00108">
    <property type="entry name" value="PROTEIN_KINASE_ST"/>
    <property type="match status" value="1"/>
</dbReference>
<keyword evidence="15" id="KW-0472">Membrane</keyword>
<keyword evidence="11" id="KW-0547">Nucleotide-binding</keyword>
<comment type="catalytic activity">
    <reaction evidence="19">
        <text>L-seryl-[protein] + ATP = O-phospho-L-seryl-[protein] + ADP + H(+)</text>
        <dbReference type="Rhea" id="RHEA:17989"/>
        <dbReference type="Rhea" id="RHEA-COMP:9863"/>
        <dbReference type="Rhea" id="RHEA-COMP:11604"/>
        <dbReference type="ChEBI" id="CHEBI:15378"/>
        <dbReference type="ChEBI" id="CHEBI:29999"/>
        <dbReference type="ChEBI" id="CHEBI:30616"/>
        <dbReference type="ChEBI" id="CHEBI:83421"/>
        <dbReference type="ChEBI" id="CHEBI:456216"/>
        <dbReference type="EC" id="2.7.11.1"/>
    </reaction>
</comment>
<evidence type="ECO:0000256" key="18">
    <source>
        <dbReference type="ARBA" id="ARBA00047899"/>
    </source>
</evidence>
<keyword evidence="17" id="KW-0325">Glycoprotein</keyword>
<name>A0A699GXU5_TANCI</name>
<evidence type="ECO:0000256" key="10">
    <source>
        <dbReference type="ARBA" id="ARBA00022737"/>
    </source>
</evidence>
<dbReference type="FunFam" id="1.10.510.10:FF:000358">
    <property type="entry name" value="Putative leucine-rich repeat receptor-like serine/threonine-protein kinase"/>
    <property type="match status" value="1"/>
</dbReference>
<evidence type="ECO:0000256" key="1">
    <source>
        <dbReference type="ARBA" id="ARBA00004162"/>
    </source>
</evidence>
<comment type="caution">
    <text evidence="22">The sequence shown here is derived from an EMBL/GenBank/DDBJ whole genome shotgun (WGS) entry which is preliminary data.</text>
</comment>
<comment type="subcellular location">
    <subcellularLocation>
        <location evidence="1">Cell membrane</location>
        <topology evidence="1">Single-pass membrane protein</topology>
    </subcellularLocation>
</comment>
<dbReference type="PRINTS" id="PR00019">
    <property type="entry name" value="LEURICHRPT"/>
</dbReference>
<evidence type="ECO:0000256" key="6">
    <source>
        <dbReference type="ARBA" id="ARBA00022614"/>
    </source>
</evidence>
<evidence type="ECO:0000259" key="21">
    <source>
        <dbReference type="PROSITE" id="PS50011"/>
    </source>
</evidence>
<evidence type="ECO:0000256" key="20">
    <source>
        <dbReference type="SAM" id="MobiDB-lite"/>
    </source>
</evidence>
<dbReference type="FunFam" id="3.30.200.20:FF:000432">
    <property type="entry name" value="LRR receptor-like serine/threonine-protein kinase EFR"/>
    <property type="match status" value="1"/>
</dbReference>
<dbReference type="PANTHER" id="PTHR27008:SF596">
    <property type="entry name" value="OS02G0215500 PROTEIN"/>
    <property type="match status" value="1"/>
</dbReference>
<keyword evidence="10" id="KW-0677">Repeat</keyword>
<keyword evidence="14" id="KW-1133">Transmembrane helix</keyword>
<proteinExistence type="predicted"/>
<evidence type="ECO:0000256" key="7">
    <source>
        <dbReference type="ARBA" id="ARBA00022679"/>
    </source>
</evidence>
<sequence>PESLGPPSELIHVRRSERTTRAPNRLCLNMKVEHDEVGDLEEPANYKTIMLDPDKRYCNDFSMDRIVDWAEMEVEQHGGPSQHLQKTNQAKEKVSHNETNGVEASTSSVNSDYNSELDSDGDLYMIQIRPIPDAIGKLSLFTELYLDSNKLKGHIPSSLGNCKELTVLNLDDNKLSGNIPEQLLLLPSLTNFLSLERNSLSGSIPTEIKNLKMLSYLDLSYNNLSSTVTGSLGECISLSELYFSSNIFQGITPSSLSLLRALKVLDVSQNNLSGKIPHFLDKWKFIEFLNLSFNDFDGEVLVTGVFANASVFSVLGNNRLCGGFVTLELPKCKENGNERFLKVSYNELLKATDGFSSTNLIAEGGFSSVYKGILNSDDDEFVLVKVLYLQNQGARKSFLAECEAWRNIRHRNLLKIITSCLSVDFQSNYFKALVYEYMPNGSVHDWLHSSANTLKLNLLQRVNILNDVATALDYLHNRCQTTIVHGDLKPSNILLDADMVAHVGDFGLARLLGTDLNQNSSTEVKGTIGYAPPEYGTRNEMTCSGDVYSFGILLLELTTGKKPTDDMFIEGLSTHKFASIALPDHVLDVIDDDAIVLQSTEGDTKEVEECLVATIKIGVSYSVDSPPERMKIEIVISELQRILDVLQNI</sequence>
<evidence type="ECO:0000256" key="4">
    <source>
        <dbReference type="ARBA" id="ARBA00022527"/>
    </source>
</evidence>
<dbReference type="Gene3D" id="3.30.200.20">
    <property type="entry name" value="Phosphorylase Kinase, domain 1"/>
    <property type="match status" value="1"/>
</dbReference>
<dbReference type="AlphaFoldDB" id="A0A699GXU5"/>
<keyword evidence="7" id="KW-0808">Transferase</keyword>
<feature type="region of interest" description="Disordered" evidence="20">
    <location>
        <begin position="74"/>
        <end position="114"/>
    </location>
</feature>
<evidence type="ECO:0000313" key="22">
    <source>
        <dbReference type="EMBL" id="GEW72598.1"/>
    </source>
</evidence>
<keyword evidence="9" id="KW-0732">Signal</keyword>
<keyword evidence="12" id="KW-0418">Kinase</keyword>
<evidence type="ECO:0000256" key="3">
    <source>
        <dbReference type="ARBA" id="ARBA00022475"/>
    </source>
</evidence>
<evidence type="ECO:0000256" key="13">
    <source>
        <dbReference type="ARBA" id="ARBA00022840"/>
    </source>
</evidence>
<evidence type="ECO:0000256" key="12">
    <source>
        <dbReference type="ARBA" id="ARBA00022777"/>
    </source>
</evidence>
<dbReference type="SMART" id="SM00220">
    <property type="entry name" value="S_TKc"/>
    <property type="match status" value="1"/>
</dbReference>
<keyword evidence="8" id="KW-0812">Transmembrane</keyword>
<dbReference type="InterPro" id="IPR011009">
    <property type="entry name" value="Kinase-like_dom_sf"/>
</dbReference>
<organism evidence="22">
    <name type="scientific">Tanacetum cinerariifolium</name>
    <name type="common">Dalmatian daisy</name>
    <name type="synonym">Chrysanthemum cinerariifolium</name>
    <dbReference type="NCBI Taxonomy" id="118510"/>
    <lineage>
        <taxon>Eukaryota</taxon>
        <taxon>Viridiplantae</taxon>
        <taxon>Streptophyta</taxon>
        <taxon>Embryophyta</taxon>
        <taxon>Tracheophyta</taxon>
        <taxon>Spermatophyta</taxon>
        <taxon>Magnoliopsida</taxon>
        <taxon>eudicotyledons</taxon>
        <taxon>Gunneridae</taxon>
        <taxon>Pentapetalae</taxon>
        <taxon>asterids</taxon>
        <taxon>campanulids</taxon>
        <taxon>Asterales</taxon>
        <taxon>Asteraceae</taxon>
        <taxon>Asteroideae</taxon>
        <taxon>Anthemideae</taxon>
        <taxon>Anthemidinae</taxon>
        <taxon>Tanacetum</taxon>
    </lineage>
</organism>
<evidence type="ECO:0000256" key="2">
    <source>
        <dbReference type="ARBA" id="ARBA00012513"/>
    </source>
</evidence>
<keyword evidence="6" id="KW-0433">Leucine-rich repeat</keyword>
<evidence type="ECO:0000256" key="11">
    <source>
        <dbReference type="ARBA" id="ARBA00022741"/>
    </source>
</evidence>
<keyword evidence="16" id="KW-0675">Receptor</keyword>
<feature type="domain" description="Protein kinase" evidence="21">
    <location>
        <begin position="355"/>
        <end position="649"/>
    </location>
</feature>
<dbReference type="SUPFAM" id="SSF52058">
    <property type="entry name" value="L domain-like"/>
    <property type="match status" value="1"/>
</dbReference>
<dbReference type="FunFam" id="3.80.10.10:FF:000299">
    <property type="entry name" value="Piriformospora indica-insensitive protein 2"/>
    <property type="match status" value="1"/>
</dbReference>
<evidence type="ECO:0000256" key="9">
    <source>
        <dbReference type="ARBA" id="ARBA00022729"/>
    </source>
</evidence>
<dbReference type="PROSITE" id="PS50011">
    <property type="entry name" value="PROTEIN_KINASE_DOM"/>
    <property type="match status" value="1"/>
</dbReference>
<dbReference type="InterPro" id="IPR051809">
    <property type="entry name" value="Plant_receptor-like_S/T_kinase"/>
</dbReference>
<dbReference type="EC" id="2.7.11.1" evidence="2"/>
<comment type="catalytic activity">
    <reaction evidence="18">
        <text>L-threonyl-[protein] + ATP = O-phospho-L-threonyl-[protein] + ADP + H(+)</text>
        <dbReference type="Rhea" id="RHEA:46608"/>
        <dbReference type="Rhea" id="RHEA-COMP:11060"/>
        <dbReference type="Rhea" id="RHEA-COMP:11605"/>
        <dbReference type="ChEBI" id="CHEBI:15378"/>
        <dbReference type="ChEBI" id="CHEBI:30013"/>
        <dbReference type="ChEBI" id="CHEBI:30616"/>
        <dbReference type="ChEBI" id="CHEBI:61977"/>
        <dbReference type="ChEBI" id="CHEBI:456216"/>
        <dbReference type="EC" id="2.7.11.1"/>
    </reaction>
</comment>
<evidence type="ECO:0000256" key="5">
    <source>
        <dbReference type="ARBA" id="ARBA00022553"/>
    </source>
</evidence>
<keyword evidence="13" id="KW-0067">ATP-binding</keyword>
<dbReference type="Gene3D" id="1.10.510.10">
    <property type="entry name" value="Transferase(Phosphotransferase) domain 1"/>
    <property type="match status" value="1"/>
</dbReference>
<evidence type="ECO:0000256" key="15">
    <source>
        <dbReference type="ARBA" id="ARBA00023136"/>
    </source>
</evidence>
<dbReference type="InterPro" id="IPR000719">
    <property type="entry name" value="Prot_kinase_dom"/>
</dbReference>
<dbReference type="GO" id="GO:0004674">
    <property type="term" value="F:protein serine/threonine kinase activity"/>
    <property type="evidence" value="ECO:0007669"/>
    <property type="project" value="UniProtKB-KW"/>
</dbReference>
<reference evidence="22" key="1">
    <citation type="journal article" date="2019" name="Sci. Rep.">
        <title>Draft genome of Tanacetum cinerariifolium, the natural source of mosquito coil.</title>
        <authorList>
            <person name="Yamashiro T."/>
            <person name="Shiraishi A."/>
            <person name="Satake H."/>
            <person name="Nakayama K."/>
        </authorList>
    </citation>
    <scope>NUCLEOTIDE SEQUENCE</scope>
</reference>
<keyword evidence="3" id="KW-1003">Cell membrane</keyword>
<keyword evidence="4" id="KW-0723">Serine/threonine-protein kinase</keyword>
<evidence type="ECO:0000256" key="19">
    <source>
        <dbReference type="ARBA" id="ARBA00048679"/>
    </source>
</evidence>
<evidence type="ECO:0000256" key="17">
    <source>
        <dbReference type="ARBA" id="ARBA00023180"/>
    </source>
</evidence>
<dbReference type="Pfam" id="PF13855">
    <property type="entry name" value="LRR_8"/>
    <property type="match status" value="1"/>
</dbReference>
<feature type="non-terminal residue" evidence="22">
    <location>
        <position position="1"/>
    </location>
</feature>
<dbReference type="GO" id="GO:0005524">
    <property type="term" value="F:ATP binding"/>
    <property type="evidence" value="ECO:0007669"/>
    <property type="project" value="UniProtKB-KW"/>
</dbReference>
<dbReference type="PANTHER" id="PTHR27008">
    <property type="entry name" value="OS04G0122200 PROTEIN"/>
    <property type="match status" value="1"/>
</dbReference>
<accession>A0A699GXU5</accession>
<dbReference type="InterPro" id="IPR001245">
    <property type="entry name" value="Ser-Thr/Tyr_kinase_cat_dom"/>
</dbReference>
<dbReference type="SUPFAM" id="SSF56112">
    <property type="entry name" value="Protein kinase-like (PK-like)"/>
    <property type="match status" value="1"/>
</dbReference>